<proteinExistence type="predicted"/>
<evidence type="ECO:0000313" key="2">
    <source>
        <dbReference type="Proteomes" id="UP000444980"/>
    </source>
</evidence>
<dbReference type="Pfam" id="PF20375">
    <property type="entry name" value="DUF6670"/>
    <property type="match status" value="1"/>
</dbReference>
<name>A0A7I9V238_9ACTN</name>
<dbReference type="OrthoDB" id="6672593at2"/>
<organism evidence="1 2">
    <name type="scientific">Gordonia crocea</name>
    <dbReference type="NCBI Taxonomy" id="589162"/>
    <lineage>
        <taxon>Bacteria</taxon>
        <taxon>Bacillati</taxon>
        <taxon>Actinomycetota</taxon>
        <taxon>Actinomycetes</taxon>
        <taxon>Mycobacteriales</taxon>
        <taxon>Gordoniaceae</taxon>
        <taxon>Gordonia</taxon>
    </lineage>
</organism>
<protein>
    <submittedName>
        <fullName evidence="1">Uncharacterized protein</fullName>
    </submittedName>
</protein>
<sequence>MHHLVSSGLRVGLGSLIRTVDRAQASDGQPFTDADLLVPHTDSRRFGWTHYGIMIPDLPEPHRFFSVMSLVGATGSVAFDNDAALVAPPRRNAAVVAGTAASYPDHFGNYAIGETFTSNPDGSLVRFGDDLTIAGGYPEYTVPGRLGGVDVDLQLTCHDKVNWFFRTPVYRHLSLLTDYRGTFTHEGVATPAEGICAFEYGACPSPYVARKTPLPPSVKAPLDYFVYHIVNLDENNQILLSQYGIGGQPLMSTALYCSRTVYGTRFDDVSFEVTSLRDEPAPTPYGIDMAVPATTRFVVRDRGGDVWLDLRAEMDTPFTYGLGTGFVSGFRHTSTWRGREIAGRGYVEYIDRRDVVPR</sequence>
<reference evidence="2" key="1">
    <citation type="submission" date="2019-06" db="EMBL/GenBank/DDBJ databases">
        <title>Gordonia isolated from sludge of a wastewater treatment plant.</title>
        <authorList>
            <person name="Tamura T."/>
            <person name="Aoyama K."/>
            <person name="Kang Y."/>
            <person name="Saito S."/>
            <person name="Akiyama N."/>
            <person name="Yazawa K."/>
            <person name="Gonoi T."/>
            <person name="Mikami Y."/>
        </authorList>
    </citation>
    <scope>NUCLEOTIDE SEQUENCE [LARGE SCALE GENOMIC DNA]</scope>
    <source>
        <strain evidence="2">NBRC 107697</strain>
    </source>
</reference>
<accession>A0A7I9V238</accession>
<dbReference type="InterPro" id="IPR046611">
    <property type="entry name" value="DUF6670"/>
</dbReference>
<keyword evidence="2" id="KW-1185">Reference proteome</keyword>
<evidence type="ECO:0000313" key="1">
    <source>
        <dbReference type="EMBL" id="GED99213.1"/>
    </source>
</evidence>
<dbReference type="RefSeq" id="WP_161928516.1">
    <property type="nucleotide sequence ID" value="NZ_BJOU01000017.1"/>
</dbReference>
<dbReference type="Proteomes" id="UP000444980">
    <property type="component" value="Unassembled WGS sequence"/>
</dbReference>
<gene>
    <name evidence="1" type="ORF">nbrc107697_32520</name>
</gene>
<comment type="caution">
    <text evidence="1">The sequence shown here is derived from an EMBL/GenBank/DDBJ whole genome shotgun (WGS) entry which is preliminary data.</text>
</comment>
<dbReference type="EMBL" id="BJOU01000017">
    <property type="protein sequence ID" value="GED99213.1"/>
    <property type="molecule type" value="Genomic_DNA"/>
</dbReference>
<dbReference type="AlphaFoldDB" id="A0A7I9V238"/>